<name>A0A5B7KMF6_PORTR</name>
<organism evidence="2 3">
    <name type="scientific">Portunus trituberculatus</name>
    <name type="common">Swimming crab</name>
    <name type="synonym">Neptunus trituberculatus</name>
    <dbReference type="NCBI Taxonomy" id="210409"/>
    <lineage>
        <taxon>Eukaryota</taxon>
        <taxon>Metazoa</taxon>
        <taxon>Ecdysozoa</taxon>
        <taxon>Arthropoda</taxon>
        <taxon>Crustacea</taxon>
        <taxon>Multicrustacea</taxon>
        <taxon>Malacostraca</taxon>
        <taxon>Eumalacostraca</taxon>
        <taxon>Eucarida</taxon>
        <taxon>Decapoda</taxon>
        <taxon>Pleocyemata</taxon>
        <taxon>Brachyura</taxon>
        <taxon>Eubrachyura</taxon>
        <taxon>Portunoidea</taxon>
        <taxon>Portunidae</taxon>
        <taxon>Portuninae</taxon>
        <taxon>Portunus</taxon>
    </lineage>
</organism>
<protein>
    <submittedName>
        <fullName evidence="2">Uncharacterized protein</fullName>
    </submittedName>
</protein>
<evidence type="ECO:0000313" key="2">
    <source>
        <dbReference type="EMBL" id="MPD06479.1"/>
    </source>
</evidence>
<sequence length="92" mass="10270">MTPEAAIPSLFLTPRPIKSPATPRNAPKRSSKALKPPALPRLTGQPTSSNKPRAVLQLRPCWLVFWTRYVIKDASDDTTYSRSSCRSYRSSP</sequence>
<dbReference type="AlphaFoldDB" id="A0A5B7KMF6"/>
<comment type="caution">
    <text evidence="2">The sequence shown here is derived from an EMBL/GenBank/DDBJ whole genome shotgun (WGS) entry which is preliminary data.</text>
</comment>
<keyword evidence="3" id="KW-1185">Reference proteome</keyword>
<reference evidence="2 3" key="1">
    <citation type="submission" date="2019-05" db="EMBL/GenBank/DDBJ databases">
        <title>Another draft genome of Portunus trituberculatus and its Hox gene families provides insights of decapod evolution.</title>
        <authorList>
            <person name="Jeong J.-H."/>
            <person name="Song I."/>
            <person name="Kim S."/>
            <person name="Choi T."/>
            <person name="Kim D."/>
            <person name="Ryu S."/>
            <person name="Kim W."/>
        </authorList>
    </citation>
    <scope>NUCLEOTIDE SEQUENCE [LARGE SCALE GENOMIC DNA]</scope>
    <source>
        <tissue evidence="2">Muscle</tissue>
    </source>
</reference>
<feature type="region of interest" description="Disordered" evidence="1">
    <location>
        <begin position="1"/>
        <end position="51"/>
    </location>
</feature>
<proteinExistence type="predicted"/>
<dbReference type="Proteomes" id="UP000324222">
    <property type="component" value="Unassembled WGS sequence"/>
</dbReference>
<evidence type="ECO:0000313" key="3">
    <source>
        <dbReference type="Proteomes" id="UP000324222"/>
    </source>
</evidence>
<evidence type="ECO:0000256" key="1">
    <source>
        <dbReference type="SAM" id="MobiDB-lite"/>
    </source>
</evidence>
<dbReference type="EMBL" id="VSRR010151422">
    <property type="protein sequence ID" value="MPD06479.1"/>
    <property type="molecule type" value="Genomic_DNA"/>
</dbReference>
<gene>
    <name evidence="2" type="ORF">E2C01_102293</name>
</gene>
<accession>A0A5B7KMF6</accession>